<dbReference type="EMBL" id="MU155396">
    <property type="protein sequence ID" value="KAF9474114.1"/>
    <property type="molecule type" value="Genomic_DNA"/>
</dbReference>
<comment type="caution">
    <text evidence="3">The sequence shown here is derived from an EMBL/GenBank/DDBJ whole genome shotgun (WGS) entry which is preliminary data.</text>
</comment>
<evidence type="ECO:0000313" key="3">
    <source>
        <dbReference type="EMBL" id="KAF9474114.1"/>
    </source>
</evidence>
<dbReference type="AlphaFoldDB" id="A0A9P6CVF6"/>
<feature type="region of interest" description="Disordered" evidence="1">
    <location>
        <begin position="122"/>
        <end position="268"/>
    </location>
</feature>
<reference evidence="3" key="1">
    <citation type="submission" date="2020-11" db="EMBL/GenBank/DDBJ databases">
        <authorList>
            <consortium name="DOE Joint Genome Institute"/>
            <person name="Ahrendt S."/>
            <person name="Riley R."/>
            <person name="Andreopoulos W."/>
            <person name="Labutti K."/>
            <person name="Pangilinan J."/>
            <person name="Ruiz-Duenas F.J."/>
            <person name="Barrasa J.M."/>
            <person name="Sanchez-Garcia M."/>
            <person name="Camarero S."/>
            <person name="Miyauchi S."/>
            <person name="Serrano A."/>
            <person name="Linde D."/>
            <person name="Babiker R."/>
            <person name="Drula E."/>
            <person name="Ayuso-Fernandez I."/>
            <person name="Pacheco R."/>
            <person name="Padilla G."/>
            <person name="Ferreira P."/>
            <person name="Barriuso J."/>
            <person name="Kellner H."/>
            <person name="Castanera R."/>
            <person name="Alfaro M."/>
            <person name="Ramirez L."/>
            <person name="Pisabarro A.G."/>
            <person name="Kuo A."/>
            <person name="Tritt A."/>
            <person name="Lipzen A."/>
            <person name="He G."/>
            <person name="Yan M."/>
            <person name="Ng V."/>
            <person name="Cullen D."/>
            <person name="Martin F."/>
            <person name="Rosso M.-N."/>
            <person name="Henrissat B."/>
            <person name="Hibbett D."/>
            <person name="Martinez A.T."/>
            <person name="Grigoriev I.V."/>
        </authorList>
    </citation>
    <scope>NUCLEOTIDE SEQUENCE</scope>
    <source>
        <strain evidence="3">CIRM-BRFM 674</strain>
    </source>
</reference>
<feature type="signal peptide" evidence="2">
    <location>
        <begin position="1"/>
        <end position="22"/>
    </location>
</feature>
<dbReference type="OrthoDB" id="5150177at2759"/>
<dbReference type="Proteomes" id="UP000807469">
    <property type="component" value="Unassembled WGS sequence"/>
</dbReference>
<evidence type="ECO:0000256" key="2">
    <source>
        <dbReference type="SAM" id="SignalP"/>
    </source>
</evidence>
<name>A0A9P6CVF6_9AGAR</name>
<organism evidence="3 4">
    <name type="scientific">Pholiota conissans</name>
    <dbReference type="NCBI Taxonomy" id="109636"/>
    <lineage>
        <taxon>Eukaryota</taxon>
        <taxon>Fungi</taxon>
        <taxon>Dikarya</taxon>
        <taxon>Basidiomycota</taxon>
        <taxon>Agaricomycotina</taxon>
        <taxon>Agaricomycetes</taxon>
        <taxon>Agaricomycetidae</taxon>
        <taxon>Agaricales</taxon>
        <taxon>Agaricineae</taxon>
        <taxon>Strophariaceae</taxon>
        <taxon>Pholiota</taxon>
    </lineage>
</organism>
<evidence type="ECO:0000313" key="4">
    <source>
        <dbReference type="Proteomes" id="UP000807469"/>
    </source>
</evidence>
<protein>
    <submittedName>
        <fullName evidence="3">Uncharacterized protein</fullName>
    </submittedName>
</protein>
<sequence length="268" mass="29254">MQLTSTFVLAAVLALKATSVVAAPFFSSEEIISVEAREIAPSDIELEAREFDDELELEARDFDDEFELEARDFDDEYELEAREFDDDFELDARDFDDYEELEARVFNPLKAVSAAKKVGKLAGGKTGGHSLSKTKAGGHSLSKAGGRLRTVNKLPVRGHGQSRSGRKAGGRTAHTLGRIGRAGGHSGRPTSGRGRVGAVRRPGGASSTGRTGHTSRFANKIHGEKSEMGSEMKKIHSEEQRLKKQGSEMKLQENIHRDSQLLKQDGAF</sequence>
<feature type="compositionally biased region" description="Polar residues" evidence="1">
    <location>
        <begin position="207"/>
        <end position="217"/>
    </location>
</feature>
<gene>
    <name evidence="3" type="ORF">BDN70DRAFT_885187</name>
</gene>
<accession>A0A9P6CVF6</accession>
<proteinExistence type="predicted"/>
<keyword evidence="2" id="KW-0732">Signal</keyword>
<evidence type="ECO:0000256" key="1">
    <source>
        <dbReference type="SAM" id="MobiDB-lite"/>
    </source>
</evidence>
<feature type="compositionally biased region" description="Basic and acidic residues" evidence="1">
    <location>
        <begin position="221"/>
        <end position="260"/>
    </location>
</feature>
<keyword evidence="4" id="KW-1185">Reference proteome</keyword>
<feature type="compositionally biased region" description="Low complexity" evidence="1">
    <location>
        <begin position="192"/>
        <end position="205"/>
    </location>
</feature>
<feature type="chain" id="PRO_5040383057" evidence="2">
    <location>
        <begin position="23"/>
        <end position="268"/>
    </location>
</feature>